<dbReference type="SMART" id="SM00320">
    <property type="entry name" value="WD40"/>
    <property type="match status" value="10"/>
</dbReference>
<feature type="repeat" description="WD" evidence="1">
    <location>
        <begin position="264"/>
        <end position="295"/>
    </location>
</feature>
<evidence type="ECO:0000313" key="5">
    <source>
        <dbReference type="EMBL" id="SSX29080.1"/>
    </source>
</evidence>
<accession>A0A336L6A0</accession>
<proteinExistence type="predicted"/>
<dbReference type="GO" id="GO:0006364">
    <property type="term" value="P:rRNA processing"/>
    <property type="evidence" value="ECO:0007669"/>
    <property type="project" value="InterPro"/>
</dbReference>
<dbReference type="EMBL" id="UFQT01001136">
    <property type="protein sequence ID" value="SSX29080.1"/>
    <property type="molecule type" value="Genomic_DNA"/>
</dbReference>
<feature type="domain" description="WDR36/Utp21 N-terminal" evidence="3">
    <location>
        <begin position="35"/>
        <end position="298"/>
    </location>
</feature>
<dbReference type="InterPro" id="IPR015943">
    <property type="entry name" value="WD40/YVTN_repeat-like_dom_sf"/>
</dbReference>
<dbReference type="Pfam" id="PF04192">
    <property type="entry name" value="Utp21"/>
    <property type="match status" value="1"/>
</dbReference>
<gene>
    <name evidence="4" type="primary">CSON000823</name>
</gene>
<dbReference type="PROSITE" id="PS50294">
    <property type="entry name" value="WD_REPEATS_REGION"/>
    <property type="match status" value="2"/>
</dbReference>
<reference evidence="4" key="1">
    <citation type="submission" date="2018-04" db="EMBL/GenBank/DDBJ databases">
        <authorList>
            <person name="Go L.Y."/>
            <person name="Mitchell J.A."/>
        </authorList>
    </citation>
    <scope>NUCLEOTIDE SEQUENCE</scope>
    <source>
        <tissue evidence="4">Whole organism</tissue>
    </source>
</reference>
<evidence type="ECO:0000256" key="1">
    <source>
        <dbReference type="PROSITE-ProRule" id="PRU00221"/>
    </source>
</evidence>
<dbReference type="PANTHER" id="PTHR22840:SF12">
    <property type="entry name" value="WD REPEAT-CONTAINING PROTEIN 36"/>
    <property type="match status" value="1"/>
</dbReference>
<feature type="domain" description="WDR36/Utp21 C-terminal" evidence="2">
    <location>
        <begin position="685"/>
        <end position="887"/>
    </location>
</feature>
<feature type="repeat" description="WD" evidence="1">
    <location>
        <begin position="221"/>
        <end position="263"/>
    </location>
</feature>
<evidence type="ECO:0000259" key="3">
    <source>
        <dbReference type="Pfam" id="PF25171"/>
    </source>
</evidence>
<dbReference type="PANTHER" id="PTHR22840">
    <property type="entry name" value="WD REPEAT-CONTAINING PROTEIN 36"/>
    <property type="match status" value="1"/>
</dbReference>
<evidence type="ECO:0000313" key="4">
    <source>
        <dbReference type="EMBL" id="SSX09170.1"/>
    </source>
</evidence>
<dbReference type="Pfam" id="PF25168">
    <property type="entry name" value="Beta-prop_WDR36-Utp21_2nd"/>
    <property type="match status" value="1"/>
</dbReference>
<dbReference type="OMA" id="CIYAWRA"/>
<dbReference type="InterPro" id="IPR001680">
    <property type="entry name" value="WD40_rpt"/>
</dbReference>
<dbReference type="VEuPathDB" id="VectorBase:CSON000823"/>
<keyword evidence="1" id="KW-0853">WD repeat</keyword>
<dbReference type="GO" id="GO:0034388">
    <property type="term" value="C:Pwp2p-containing subcomplex of 90S preribosome"/>
    <property type="evidence" value="ECO:0007669"/>
    <property type="project" value="TreeGrafter"/>
</dbReference>
<protein>
    <submittedName>
        <fullName evidence="4">CSON000823 protein</fullName>
    </submittedName>
</protein>
<dbReference type="FunFam" id="2.130.10.10:FF:000109">
    <property type="entry name" value="WD repeat domain 36"/>
    <property type="match status" value="1"/>
</dbReference>
<dbReference type="Pfam" id="PF25171">
    <property type="entry name" value="Beta-prop_WDR36-Utp21_1st"/>
    <property type="match status" value="1"/>
</dbReference>
<dbReference type="GO" id="GO:0032040">
    <property type="term" value="C:small-subunit processome"/>
    <property type="evidence" value="ECO:0007669"/>
    <property type="project" value="InterPro"/>
</dbReference>
<dbReference type="SUPFAM" id="SSF101908">
    <property type="entry name" value="Putative isomerase YbhE"/>
    <property type="match status" value="1"/>
</dbReference>
<name>A0A336L6A0_CULSO</name>
<sequence>MPGSRIFNRNKSLGFVSNHVPAAVRYYQKRKENIIVTCTGRSVHAFTSGFRLINSTPLHSEDINCVATDPFLVHVAAGKNIYSWRSGREIKKTFIGHKANIHLLLPFGPHLIAVDEDNVMKVWDIESELVYLEIPFDKTSFKVTSIVHPPTYVNKIVLGSEQGTLQLWNLKSSKLIYTFNKYDSKITVLEAAPASDIIAIGMENGRISLLNLKFDEILMEFNQECGAVTSISFRTDGFSIMASGSTSGRVSLWDLEKRKLSSILEAHSDAVSSLVCYNNEPLMFTASPDNSIKLWIFDMPDGGPRLLRRREGHALPPLCIRYHGAGGRHIISAGEDVSMRIFSTVSETLNRSMGQASYNRKAAKTKRSKAKALLMPPVIHFTTETTREKEWDNIAAIHQDYKMVTTWSFDRCAMGELKIVPESLQEKNRTDFSTVATCINLTHCGNFVIIGYSNGDVHRFNIQSGIHRATYGSPAHDSSVQGVVTDNLNQVVISGGFDGEVKFWHFRNTSECLKTLELGEGISFFRFHRDSSLLCVALDDFTVCLIDIDAKYVARKFSGHKSRLTDACFSPDGRWLLTTAMDCVIKVYDIPSSYLIDHFKVEYPCTSMTMSPTGDFLATTHVDYLGINLWANKTLFNHISLRALKETSEPSVMSFPVAGKESELDPEKDDDEFDEIEDYKSPATLNEDLLTLSDLALSRWQNLLNLDICKKRNKPKQPPKQPKQAPFFLPTVAGLELKFDLNQIENGQENEDSRIAQISHVENLTAFGRLLKGTIATDNFDEAIKKIISMNVSGIDFEIKSLSPIGGGNIPIMLQFMKMIIKMMQSRVNYELAHSYLGVFLKEHGELIVENQELADCLEELDGVVQDGWKKLEGQLIYGIGVVDSLRNYGFSTTN</sequence>
<feature type="repeat" description="WD" evidence="1">
    <location>
        <begin position="473"/>
        <end position="514"/>
    </location>
</feature>
<dbReference type="InterPro" id="IPR007319">
    <property type="entry name" value="WDR36/Utp21_C"/>
</dbReference>
<dbReference type="Gene3D" id="2.130.10.10">
    <property type="entry name" value="YVTN repeat-like/Quinoprotein amine dehydrogenase"/>
    <property type="match status" value="2"/>
</dbReference>
<feature type="repeat" description="WD" evidence="1">
    <location>
        <begin position="557"/>
        <end position="598"/>
    </location>
</feature>
<organism evidence="4">
    <name type="scientific">Culicoides sonorensis</name>
    <name type="common">Biting midge</name>
    <dbReference type="NCBI Taxonomy" id="179676"/>
    <lineage>
        <taxon>Eukaryota</taxon>
        <taxon>Metazoa</taxon>
        <taxon>Ecdysozoa</taxon>
        <taxon>Arthropoda</taxon>
        <taxon>Hexapoda</taxon>
        <taxon>Insecta</taxon>
        <taxon>Pterygota</taxon>
        <taxon>Neoptera</taxon>
        <taxon>Endopterygota</taxon>
        <taxon>Diptera</taxon>
        <taxon>Nematocera</taxon>
        <taxon>Chironomoidea</taxon>
        <taxon>Ceratopogonidae</taxon>
        <taxon>Ceratopogoninae</taxon>
        <taxon>Culicoides</taxon>
        <taxon>Monoculicoides</taxon>
    </lineage>
</organism>
<dbReference type="SUPFAM" id="SSF50978">
    <property type="entry name" value="WD40 repeat-like"/>
    <property type="match status" value="1"/>
</dbReference>
<dbReference type="AlphaFoldDB" id="A0A336L6A0"/>
<reference evidence="5" key="2">
    <citation type="submission" date="2018-07" db="EMBL/GenBank/DDBJ databases">
        <authorList>
            <person name="Quirk P.G."/>
            <person name="Krulwich T.A."/>
        </authorList>
    </citation>
    <scope>NUCLEOTIDE SEQUENCE</scope>
</reference>
<evidence type="ECO:0000259" key="2">
    <source>
        <dbReference type="Pfam" id="PF04192"/>
    </source>
</evidence>
<dbReference type="InterPro" id="IPR059157">
    <property type="entry name" value="WDR36-Utp21_N"/>
</dbReference>
<dbReference type="EMBL" id="UFQS01001136">
    <property type="protein sequence ID" value="SSX09170.1"/>
    <property type="molecule type" value="Genomic_DNA"/>
</dbReference>
<dbReference type="InterPro" id="IPR036322">
    <property type="entry name" value="WD40_repeat_dom_sf"/>
</dbReference>
<dbReference type="PROSITE" id="PS50082">
    <property type="entry name" value="WD_REPEATS_2"/>
    <property type="match status" value="4"/>
</dbReference>